<proteinExistence type="predicted"/>
<gene>
    <name evidence="2" type="ORF">IPO85_02685</name>
</gene>
<comment type="caution">
    <text evidence="2">The sequence shown here is derived from an EMBL/GenBank/DDBJ whole genome shotgun (WGS) entry which is preliminary data.</text>
</comment>
<accession>A0A9D7XG72</accession>
<evidence type="ECO:0008006" key="4">
    <source>
        <dbReference type="Google" id="ProtNLM"/>
    </source>
</evidence>
<dbReference type="AlphaFoldDB" id="A0A9D7XG72"/>
<dbReference type="Proteomes" id="UP000808349">
    <property type="component" value="Unassembled WGS sequence"/>
</dbReference>
<organism evidence="2 3">
    <name type="scientific">Candidatus Defluviibacterium haderslevense</name>
    <dbReference type="NCBI Taxonomy" id="2981993"/>
    <lineage>
        <taxon>Bacteria</taxon>
        <taxon>Pseudomonadati</taxon>
        <taxon>Bacteroidota</taxon>
        <taxon>Saprospiria</taxon>
        <taxon>Saprospirales</taxon>
        <taxon>Saprospiraceae</taxon>
        <taxon>Candidatus Defluviibacterium</taxon>
    </lineage>
</organism>
<keyword evidence="1" id="KW-0472">Membrane</keyword>
<keyword evidence="1" id="KW-1133">Transmembrane helix</keyword>
<reference evidence="2 3" key="1">
    <citation type="submission" date="2020-10" db="EMBL/GenBank/DDBJ databases">
        <title>Connecting structure to function with the recovery of over 1000 high-quality activated sludge metagenome-assembled genomes encoding full-length rRNA genes using long-read sequencing.</title>
        <authorList>
            <person name="Singleton C.M."/>
            <person name="Petriglieri F."/>
            <person name="Kristensen J.M."/>
            <person name="Kirkegaard R.H."/>
            <person name="Michaelsen T.Y."/>
            <person name="Andersen M.H."/>
            <person name="Karst S.M."/>
            <person name="Dueholm M.S."/>
            <person name="Nielsen P.H."/>
            <person name="Albertsen M."/>
        </authorList>
    </citation>
    <scope>NUCLEOTIDE SEQUENCE [LARGE SCALE GENOMIC DNA]</scope>
    <source>
        <strain evidence="2">Ribe_18-Q3-R11-54_BAT3C.373</strain>
    </source>
</reference>
<evidence type="ECO:0000313" key="2">
    <source>
        <dbReference type="EMBL" id="MBK9716428.1"/>
    </source>
</evidence>
<evidence type="ECO:0000256" key="1">
    <source>
        <dbReference type="SAM" id="Phobius"/>
    </source>
</evidence>
<feature type="transmembrane region" description="Helical" evidence="1">
    <location>
        <begin position="52"/>
        <end position="74"/>
    </location>
</feature>
<keyword evidence="1" id="KW-0812">Transmembrane</keyword>
<evidence type="ECO:0000313" key="3">
    <source>
        <dbReference type="Proteomes" id="UP000808349"/>
    </source>
</evidence>
<sequence length="467" mass="53331">MNDINGLEHFTDQLFREKLVDAVEPAQDHLWEGIVTALNQEQKKNRIFNFGWIYKFLASLMILSLGALALYYFINKNSSKDEQNKKEQFKEASFIQDKNLTFESNTYNINESKNSLKSDNYNVISDNKVEQKENYSQISSNKKVSNKKISDYKAVKRNKKQMTVKGFSGLESSKGLNESIDEEANLIIGSQDLYPGIMGQVEKLEEKQSLIKYMVNSPKKMKVTEENPCFVKRETHKRYYLDVYYAPEISQKRINSKSETGIKYANERNGSERYVNAYSFGFGGSIVFPIGLSLRTGVNFSTIKERFEFVKERQTKSVIIKNPQNEPIDTITEEIIIPGHIYNKYRFVDIPITIGYEINLADFKFAVNGGVGINVTTNHAGSVYAPDIMKLLSLKEENEAVASIYKKNVGLSIIGSFGLNYKINDRFMILAEPSIRYYVGSIASSSYALTHKYMQVGLIAGIRYRIK</sequence>
<name>A0A9D7XG72_9BACT</name>
<dbReference type="EMBL" id="JADKFW010000004">
    <property type="protein sequence ID" value="MBK9716428.1"/>
    <property type="molecule type" value="Genomic_DNA"/>
</dbReference>
<protein>
    <recommendedName>
        <fullName evidence="4">Outer membrane protein beta-barrel domain-containing protein</fullName>
    </recommendedName>
</protein>